<feature type="compositionally biased region" description="Polar residues" evidence="1">
    <location>
        <begin position="56"/>
        <end position="67"/>
    </location>
</feature>
<comment type="caution">
    <text evidence="2">The sequence shown here is derived from an EMBL/GenBank/DDBJ whole genome shotgun (WGS) entry which is preliminary data.</text>
</comment>
<feature type="compositionally biased region" description="Basic and acidic residues" evidence="1">
    <location>
        <begin position="68"/>
        <end position="78"/>
    </location>
</feature>
<feature type="non-terminal residue" evidence="2">
    <location>
        <position position="1"/>
    </location>
</feature>
<evidence type="ECO:0000256" key="1">
    <source>
        <dbReference type="SAM" id="MobiDB-lite"/>
    </source>
</evidence>
<organism evidence="2 3">
    <name type="scientific">Eragrostis curvula</name>
    <name type="common">weeping love grass</name>
    <dbReference type="NCBI Taxonomy" id="38414"/>
    <lineage>
        <taxon>Eukaryota</taxon>
        <taxon>Viridiplantae</taxon>
        <taxon>Streptophyta</taxon>
        <taxon>Embryophyta</taxon>
        <taxon>Tracheophyta</taxon>
        <taxon>Spermatophyta</taxon>
        <taxon>Magnoliopsida</taxon>
        <taxon>Liliopsida</taxon>
        <taxon>Poales</taxon>
        <taxon>Poaceae</taxon>
        <taxon>PACMAD clade</taxon>
        <taxon>Chloridoideae</taxon>
        <taxon>Eragrostideae</taxon>
        <taxon>Eragrostidinae</taxon>
        <taxon>Eragrostis</taxon>
    </lineage>
</organism>
<accession>A0A5J9T5X1</accession>
<dbReference type="PANTHER" id="PTHR33063">
    <property type="entry name" value="OS02G0583500 PROTEIN"/>
    <property type="match status" value="1"/>
</dbReference>
<feature type="compositionally biased region" description="Polar residues" evidence="1">
    <location>
        <begin position="30"/>
        <end position="48"/>
    </location>
</feature>
<feature type="compositionally biased region" description="Basic and acidic residues" evidence="1">
    <location>
        <begin position="173"/>
        <end position="186"/>
    </location>
</feature>
<protein>
    <submittedName>
        <fullName evidence="2">Uncharacterized protein</fullName>
    </submittedName>
</protein>
<evidence type="ECO:0000313" key="3">
    <source>
        <dbReference type="Proteomes" id="UP000324897"/>
    </source>
</evidence>
<dbReference type="EMBL" id="RWGY01000045">
    <property type="protein sequence ID" value="TVU06790.1"/>
    <property type="molecule type" value="Genomic_DNA"/>
</dbReference>
<keyword evidence="3" id="KW-1185">Reference proteome</keyword>
<feature type="region of interest" description="Disordered" evidence="1">
    <location>
        <begin position="1"/>
        <end position="195"/>
    </location>
</feature>
<dbReference type="Proteomes" id="UP000324897">
    <property type="component" value="Unassembled WGS sequence"/>
</dbReference>
<gene>
    <name evidence="2" type="ORF">EJB05_46824</name>
</gene>
<reference evidence="2 3" key="1">
    <citation type="journal article" date="2019" name="Sci. Rep.">
        <title>A high-quality genome of Eragrostis curvula grass provides insights into Poaceae evolution and supports new strategies to enhance forage quality.</title>
        <authorList>
            <person name="Carballo J."/>
            <person name="Santos B.A.C.M."/>
            <person name="Zappacosta D."/>
            <person name="Garbus I."/>
            <person name="Selva J.P."/>
            <person name="Gallo C.A."/>
            <person name="Diaz A."/>
            <person name="Albertini E."/>
            <person name="Caccamo M."/>
            <person name="Echenique V."/>
        </authorList>
    </citation>
    <scope>NUCLEOTIDE SEQUENCE [LARGE SCALE GENOMIC DNA]</scope>
    <source>
        <strain evidence="3">cv. Victoria</strain>
        <tissue evidence="2">Leaf</tissue>
    </source>
</reference>
<sequence>ASQVSEGKGWSRRRCKRVVAPDRQVHGTRITRQLTRELANSNDTTQNGPLEDENQAEGTRTQEGGTQEDQRQVQEEGTRPILLAEEVTSTQEEGTPEDESQMKDEGTRPILLAEEVTSTQEEGTPEDESQAKDEGTHPIFLAEEVTSAQEEGTPEDESVAQDEGTRPILLAEEVTRTQEEGTREDESQAQDEDTRPILLAEEVISTQEGGTPEDQRQVQEEGKYLLKRSPVHKRRAHQRTRVKCKRTVSIFFVLAKHYDLLLTATYRHINTFIFFVLKMKSLCNSGRKWNRDCELEAKIFRRSPARPRAGAELHRINGAIESKLAICIDEGMKRPVIPIQAAKFATEGGMVLRQHIPVLPSWKEYKMDPSYVCDYIAKVSGNFCLDTTKKIVKDACVDMLKSCTRQLRYRLKKKYFDGVPASEVTATSPVSSMTDEQWGKLVKMWSRPKHKDHMEAMMDIPVEEGQEPPSTESAIREVVRSNTFLRAMGISPKK</sequence>
<dbReference type="PANTHER" id="PTHR33063:SF16">
    <property type="entry name" value="OS02G0241300 PROTEIN"/>
    <property type="match status" value="1"/>
</dbReference>
<dbReference type="OrthoDB" id="1270396at2759"/>
<dbReference type="AlphaFoldDB" id="A0A5J9T5X1"/>
<dbReference type="Gramene" id="TVU06790">
    <property type="protein sequence ID" value="TVU06790"/>
    <property type="gene ID" value="EJB05_46824"/>
</dbReference>
<proteinExistence type="predicted"/>
<name>A0A5J9T5X1_9POAL</name>
<evidence type="ECO:0000313" key="2">
    <source>
        <dbReference type="EMBL" id="TVU06790.1"/>
    </source>
</evidence>